<evidence type="ECO:0000313" key="7">
    <source>
        <dbReference type="Proteomes" id="UP000664044"/>
    </source>
</evidence>
<accession>A0ABS3G959</accession>
<organism evidence="6 7">
    <name type="scientific">Flagellimonas aurea</name>
    <dbReference type="NCBI Taxonomy" id="2915619"/>
    <lineage>
        <taxon>Bacteria</taxon>
        <taxon>Pseudomonadati</taxon>
        <taxon>Bacteroidota</taxon>
        <taxon>Flavobacteriia</taxon>
        <taxon>Flavobacteriales</taxon>
        <taxon>Flavobacteriaceae</taxon>
        <taxon>Flagellimonas</taxon>
    </lineage>
</organism>
<name>A0ABS3G959_9FLAO</name>
<dbReference type="Pfam" id="PF00034">
    <property type="entry name" value="Cytochrom_C"/>
    <property type="match status" value="1"/>
</dbReference>
<evidence type="ECO:0000256" key="1">
    <source>
        <dbReference type="ARBA" id="ARBA00022617"/>
    </source>
</evidence>
<dbReference type="PROSITE" id="PS51257">
    <property type="entry name" value="PROKAR_LIPOPROTEIN"/>
    <property type="match status" value="1"/>
</dbReference>
<feature type="domain" description="Cytochrome c" evidence="5">
    <location>
        <begin position="37"/>
        <end position="135"/>
    </location>
</feature>
<dbReference type="InterPro" id="IPR009056">
    <property type="entry name" value="Cyt_c-like_dom"/>
</dbReference>
<dbReference type="InterPro" id="IPR021796">
    <property type="entry name" value="Tll0287-like_dom"/>
</dbReference>
<reference evidence="6 7" key="1">
    <citation type="submission" date="2021-03" db="EMBL/GenBank/DDBJ databases">
        <title>Muricauda lutimaris sp. nov. and Muricauda ruestringensis sp. nov, two marine members of the Flavobacteriaceae isolated from deep sea sediments of Western Pacific.</title>
        <authorList>
            <person name="Zhao S."/>
            <person name="Liu R."/>
        </authorList>
    </citation>
    <scope>NUCLEOTIDE SEQUENCE [LARGE SCALE GENOMIC DNA]</scope>
    <source>
        <strain evidence="6 7">BC31-1-A7</strain>
    </source>
</reference>
<keyword evidence="1 4" id="KW-0349">Heme</keyword>
<evidence type="ECO:0000256" key="2">
    <source>
        <dbReference type="ARBA" id="ARBA00022723"/>
    </source>
</evidence>
<proteinExistence type="predicted"/>
<evidence type="ECO:0000256" key="3">
    <source>
        <dbReference type="ARBA" id="ARBA00023004"/>
    </source>
</evidence>
<evidence type="ECO:0000259" key="5">
    <source>
        <dbReference type="PROSITE" id="PS51007"/>
    </source>
</evidence>
<keyword evidence="2 4" id="KW-0479">Metal-binding</keyword>
<keyword evidence="3 4" id="KW-0408">Iron</keyword>
<dbReference type="Gene3D" id="1.10.760.10">
    <property type="entry name" value="Cytochrome c-like domain"/>
    <property type="match status" value="1"/>
</dbReference>
<dbReference type="InterPro" id="IPR036909">
    <property type="entry name" value="Cyt_c-like_dom_sf"/>
</dbReference>
<keyword evidence="7" id="KW-1185">Reference proteome</keyword>
<gene>
    <name evidence="6" type="ORF">J0656_15690</name>
</gene>
<dbReference type="Pfam" id="PF11845">
    <property type="entry name" value="Tll0287-like"/>
    <property type="match status" value="1"/>
</dbReference>
<protein>
    <submittedName>
        <fullName evidence="6">DUF3365 domain-containing protein</fullName>
    </submittedName>
</protein>
<dbReference type="PROSITE" id="PS51007">
    <property type="entry name" value="CYTC"/>
    <property type="match status" value="1"/>
</dbReference>
<dbReference type="SUPFAM" id="SSF46626">
    <property type="entry name" value="Cytochrome c"/>
    <property type="match status" value="1"/>
</dbReference>
<comment type="caution">
    <text evidence="6">The sequence shown here is derived from an EMBL/GenBank/DDBJ whole genome shotgun (WGS) entry which is preliminary data.</text>
</comment>
<dbReference type="EMBL" id="JAFLNL010000010">
    <property type="protein sequence ID" value="MBO0355463.1"/>
    <property type="molecule type" value="Genomic_DNA"/>
</dbReference>
<dbReference type="Proteomes" id="UP000664044">
    <property type="component" value="Unassembled WGS sequence"/>
</dbReference>
<evidence type="ECO:0000313" key="6">
    <source>
        <dbReference type="EMBL" id="MBO0355463.1"/>
    </source>
</evidence>
<dbReference type="RefSeq" id="WP_207035589.1">
    <property type="nucleotide sequence ID" value="NZ_JAFLNL010000010.1"/>
</dbReference>
<evidence type="ECO:0000256" key="4">
    <source>
        <dbReference type="PROSITE-ProRule" id="PRU00433"/>
    </source>
</evidence>
<sequence>MRPALISIVVFLLMLSCKQGPKTSDREVSEPIAQTASKVEEGKRLMENQCYLCHNPSTPENGQRIGPPMVAVKAHYMENHAEREAFVDAIMAFVKLRSEDHAQMRGAVRRFGLMPAQQFPEDEVRKIAEYMYDYRIEEPDWFQAHWMDRRGDSLYNRGRTPKVSEMEVTPKELGMRYALETKKVLGKNLMGAIQNKGVEAAVEFCNERAYPLTDSMSTNFNARIKRVSDKPRNPKNQANAVELAHIETFKGQVAGGESVEPILREENGKVYFYFPIVTNTMCLNCHGTPKENITPKVYESLSELYPQDKAVGYGPDEIRGIWSIVFDTPRKTD</sequence>